<evidence type="ECO:0000256" key="4">
    <source>
        <dbReference type="ARBA" id="ARBA00022694"/>
    </source>
</evidence>
<keyword evidence="5 8" id="KW-0547">Nucleotide-binding</keyword>
<dbReference type="SMART" id="SM00977">
    <property type="entry name" value="TilS_C"/>
    <property type="match status" value="1"/>
</dbReference>
<dbReference type="SUPFAM" id="SSF52402">
    <property type="entry name" value="Adenine nucleotide alpha hydrolases-like"/>
    <property type="match status" value="1"/>
</dbReference>
<dbReference type="GO" id="GO:0032267">
    <property type="term" value="F:tRNA(Ile)-lysidine synthase activity"/>
    <property type="evidence" value="ECO:0007669"/>
    <property type="project" value="UniProtKB-EC"/>
</dbReference>
<organism evidence="10 11">
    <name type="scientific">Roseateles oligotrophus</name>
    <dbReference type="NCBI Taxonomy" id="1769250"/>
    <lineage>
        <taxon>Bacteria</taxon>
        <taxon>Pseudomonadati</taxon>
        <taxon>Pseudomonadota</taxon>
        <taxon>Betaproteobacteria</taxon>
        <taxon>Burkholderiales</taxon>
        <taxon>Sphaerotilaceae</taxon>
        <taxon>Roseateles</taxon>
    </lineage>
</organism>
<evidence type="ECO:0000313" key="11">
    <source>
        <dbReference type="Proteomes" id="UP001209701"/>
    </source>
</evidence>
<dbReference type="SUPFAM" id="SSF56037">
    <property type="entry name" value="PheT/TilS domain"/>
    <property type="match status" value="1"/>
</dbReference>
<dbReference type="HAMAP" id="MF_01161">
    <property type="entry name" value="tRNA_Ile_lys_synt"/>
    <property type="match status" value="1"/>
</dbReference>
<reference evidence="10 11" key="1">
    <citation type="submission" date="2021-11" db="EMBL/GenBank/DDBJ databases">
        <authorList>
            <person name="Liang Q."/>
            <person name="Mou H."/>
            <person name="Liu Z."/>
        </authorList>
    </citation>
    <scope>NUCLEOTIDE SEQUENCE [LARGE SCALE GENOMIC DNA]</scope>
    <source>
        <strain evidence="10 11">CHU3</strain>
    </source>
</reference>
<evidence type="ECO:0000256" key="5">
    <source>
        <dbReference type="ARBA" id="ARBA00022741"/>
    </source>
</evidence>
<name>A0ABT2YGX6_9BURK</name>
<keyword evidence="2 8" id="KW-0963">Cytoplasm</keyword>
<evidence type="ECO:0000259" key="9">
    <source>
        <dbReference type="SMART" id="SM00977"/>
    </source>
</evidence>
<evidence type="ECO:0000313" key="10">
    <source>
        <dbReference type="EMBL" id="MCV2369284.1"/>
    </source>
</evidence>
<gene>
    <name evidence="8 10" type="primary">tilS</name>
    <name evidence="10" type="ORF">LNV07_14460</name>
</gene>
<keyword evidence="6 8" id="KW-0067">ATP-binding</keyword>
<dbReference type="Proteomes" id="UP001209701">
    <property type="component" value="Unassembled WGS sequence"/>
</dbReference>
<dbReference type="InterPro" id="IPR012796">
    <property type="entry name" value="Lysidine-tRNA-synth_C"/>
</dbReference>
<dbReference type="PANTHER" id="PTHR43033">
    <property type="entry name" value="TRNA(ILE)-LYSIDINE SYNTHASE-RELATED"/>
    <property type="match status" value="1"/>
</dbReference>
<dbReference type="InterPro" id="IPR012795">
    <property type="entry name" value="tRNA_Ile_lys_synt_N"/>
</dbReference>
<comment type="catalytic activity">
    <reaction evidence="7 8">
        <text>cytidine(34) in tRNA(Ile2) + L-lysine + ATP = lysidine(34) in tRNA(Ile2) + AMP + diphosphate + H(+)</text>
        <dbReference type="Rhea" id="RHEA:43744"/>
        <dbReference type="Rhea" id="RHEA-COMP:10625"/>
        <dbReference type="Rhea" id="RHEA-COMP:10670"/>
        <dbReference type="ChEBI" id="CHEBI:15378"/>
        <dbReference type="ChEBI" id="CHEBI:30616"/>
        <dbReference type="ChEBI" id="CHEBI:32551"/>
        <dbReference type="ChEBI" id="CHEBI:33019"/>
        <dbReference type="ChEBI" id="CHEBI:82748"/>
        <dbReference type="ChEBI" id="CHEBI:83665"/>
        <dbReference type="ChEBI" id="CHEBI:456215"/>
        <dbReference type="EC" id="6.3.4.19"/>
    </reaction>
</comment>
<proteinExistence type="inferred from homology"/>
<dbReference type="Pfam" id="PF01171">
    <property type="entry name" value="ATP_bind_3"/>
    <property type="match status" value="1"/>
</dbReference>
<comment type="subcellular location">
    <subcellularLocation>
        <location evidence="1 8">Cytoplasm</location>
    </subcellularLocation>
</comment>
<evidence type="ECO:0000256" key="7">
    <source>
        <dbReference type="ARBA" id="ARBA00048539"/>
    </source>
</evidence>
<dbReference type="InterPro" id="IPR011063">
    <property type="entry name" value="TilS/TtcA_N"/>
</dbReference>
<dbReference type="EMBL" id="JAJIRN010000006">
    <property type="protein sequence ID" value="MCV2369284.1"/>
    <property type="molecule type" value="Genomic_DNA"/>
</dbReference>
<evidence type="ECO:0000256" key="1">
    <source>
        <dbReference type="ARBA" id="ARBA00004496"/>
    </source>
</evidence>
<dbReference type="CDD" id="cd01992">
    <property type="entry name" value="TilS_N"/>
    <property type="match status" value="1"/>
</dbReference>
<evidence type="ECO:0000256" key="3">
    <source>
        <dbReference type="ARBA" id="ARBA00022598"/>
    </source>
</evidence>
<comment type="function">
    <text evidence="8">Ligates lysine onto the cytidine present at position 34 of the AUA codon-specific tRNA(Ile) that contains the anticodon CAU, in an ATP-dependent manner. Cytidine is converted to lysidine, thus changing the amino acid specificity of the tRNA from methionine to isoleucine.</text>
</comment>
<sequence length="462" mass="49770">MSACSPMADLATPRIADPSEASLVAVAYSGGRDSTALLHATARQARALNDAGASLQVLALHVHHGLNTCADDWLAHCESQCETWAQAGLPIRFRSARLEGRPAAGQSVEAWARDGRHAALAAMSAQAGANLLLLAHHQRDQAETLLLQGLRGAGVAGLAGMPAQQWREGLCWARPWLDLPREALEAYVRAHQLTHIDDDSNGDPRFARNRLRLSVWPALLEAFPQAEASLAQAARWAQQSLALQQEVAAEDLRRLLSINGLAVTELLALSPARASNALRAWLALQSGRPAPASLLQRLMRELPACKVGAWCCGAGELRLYRGRLQWRVRASEVAAAEASALTTTEIDLSALGYHPLPAWHGGWQVDPVASGGLACDRLKNLQMRARQGGEQFQLKPAGTLRSLKKVYQEQGIPAWQRRGPLLFAGDTLIFVPGLGLDARFSAAAGEPQVSLAWHEMAGDERA</sequence>
<dbReference type="EC" id="6.3.4.19" evidence="8"/>
<dbReference type="SUPFAM" id="SSF82829">
    <property type="entry name" value="MesJ substrate recognition domain-like"/>
    <property type="match status" value="1"/>
</dbReference>
<dbReference type="RefSeq" id="WP_263571873.1">
    <property type="nucleotide sequence ID" value="NZ_JAJIRN010000006.1"/>
</dbReference>
<dbReference type="InterPro" id="IPR014729">
    <property type="entry name" value="Rossmann-like_a/b/a_fold"/>
</dbReference>
<feature type="binding site" evidence="8">
    <location>
        <begin position="29"/>
        <end position="34"/>
    </location>
    <ligand>
        <name>ATP</name>
        <dbReference type="ChEBI" id="CHEBI:30616"/>
    </ligand>
</feature>
<keyword evidence="3 8" id="KW-0436">Ligase</keyword>
<keyword evidence="11" id="KW-1185">Reference proteome</keyword>
<dbReference type="Pfam" id="PF11734">
    <property type="entry name" value="TilS_C"/>
    <property type="match status" value="1"/>
</dbReference>
<feature type="domain" description="Lysidine-tRNA(Ile) synthetase C-terminal" evidence="9">
    <location>
        <begin position="381"/>
        <end position="453"/>
    </location>
</feature>
<comment type="caution">
    <text evidence="10">The sequence shown here is derived from an EMBL/GenBank/DDBJ whole genome shotgun (WGS) entry which is preliminary data.</text>
</comment>
<dbReference type="NCBIfam" id="TIGR02432">
    <property type="entry name" value="lysidine_TilS_N"/>
    <property type="match status" value="1"/>
</dbReference>
<evidence type="ECO:0000256" key="2">
    <source>
        <dbReference type="ARBA" id="ARBA00022490"/>
    </source>
</evidence>
<comment type="domain">
    <text evidence="8">The N-terminal region contains the highly conserved SGGXDS motif, predicted to be a P-loop motif involved in ATP binding.</text>
</comment>
<comment type="similarity">
    <text evidence="8">Belongs to the tRNA(Ile)-lysidine synthase family.</text>
</comment>
<dbReference type="NCBIfam" id="TIGR02433">
    <property type="entry name" value="lysidine_TilS_C"/>
    <property type="match status" value="1"/>
</dbReference>
<protein>
    <recommendedName>
        <fullName evidence="8">tRNA(Ile)-lysidine synthase</fullName>
        <ecNumber evidence="8">6.3.4.19</ecNumber>
    </recommendedName>
    <alternativeName>
        <fullName evidence="8">tRNA(Ile)-2-lysyl-cytidine synthase</fullName>
    </alternativeName>
    <alternativeName>
        <fullName evidence="8">tRNA(Ile)-lysidine synthetase</fullName>
    </alternativeName>
</protein>
<dbReference type="InterPro" id="IPR015262">
    <property type="entry name" value="tRNA_Ile_lys_synt_subst-bd"/>
</dbReference>
<dbReference type="Gene3D" id="1.20.59.20">
    <property type="match status" value="1"/>
</dbReference>
<dbReference type="PANTHER" id="PTHR43033:SF1">
    <property type="entry name" value="TRNA(ILE)-LYSIDINE SYNTHASE-RELATED"/>
    <property type="match status" value="1"/>
</dbReference>
<dbReference type="Pfam" id="PF09179">
    <property type="entry name" value="TilS"/>
    <property type="match status" value="1"/>
</dbReference>
<evidence type="ECO:0000256" key="6">
    <source>
        <dbReference type="ARBA" id="ARBA00022840"/>
    </source>
</evidence>
<keyword evidence="4 8" id="KW-0819">tRNA processing</keyword>
<accession>A0ABT2YGX6</accession>
<dbReference type="Gene3D" id="3.40.50.620">
    <property type="entry name" value="HUPs"/>
    <property type="match status" value="1"/>
</dbReference>
<evidence type="ECO:0000256" key="8">
    <source>
        <dbReference type="HAMAP-Rule" id="MF_01161"/>
    </source>
</evidence>
<dbReference type="InterPro" id="IPR012094">
    <property type="entry name" value="tRNA_Ile_lys_synt"/>
</dbReference>